<dbReference type="Pfam" id="PF15842">
    <property type="entry name" value="DUF4718"/>
    <property type="match status" value="1"/>
</dbReference>
<feature type="region of interest" description="Disordered" evidence="1">
    <location>
        <begin position="48"/>
        <end position="83"/>
    </location>
</feature>
<sequence>ITVSFYLVSFLGRFGRPLVSAPLRARGASGASVLPAAPARCPQPSLRCTERARQSHSPLLPRPRLTRLSGHPKPAKAAPSPDAGLPLSLTSLPGLWSVFCVRIWIPVALERQKGRGDRKAAKEASGRTLPQPPPAGNLGGALGEEQRKKEAAHIKAIKDHSKDESRLATKSVICDPSETSSATNRSNVTLSLSTLPSESYYSRSVEAADDWFSDDSLVKRNSPMPSLGEPLMEKVFAYLSTISLEEGAENVLNDTL</sequence>
<accession>A0A5F8AHL0</accession>
<dbReference type="AlphaFoldDB" id="A0A5F8AHL0"/>
<feature type="compositionally biased region" description="Low complexity" evidence="1">
    <location>
        <begin position="58"/>
        <end position="68"/>
    </location>
</feature>
<dbReference type="ExpressionAtlas" id="A0A5F8AHL0">
    <property type="expression patterns" value="baseline"/>
</dbReference>
<feature type="region of interest" description="Disordered" evidence="1">
    <location>
        <begin position="114"/>
        <end position="170"/>
    </location>
</feature>
<dbReference type="InterPro" id="IPR031695">
    <property type="entry name" value="DUF4718"/>
</dbReference>
<dbReference type="GeneTree" id="ENSGT00390000000797"/>
<dbReference type="PANTHER" id="PTHR37858">
    <property type="entry name" value="HYPOTHETICAL PROTEIN LOC689589"/>
    <property type="match status" value="1"/>
</dbReference>
<reference evidence="3" key="1">
    <citation type="journal article" date="2007" name="Science">
        <title>Evolutionary and biomedical insights from the rhesus macaque genome.</title>
        <authorList>
            <person name="Gibbs R.A."/>
            <person name="Rogers J."/>
            <person name="Katze M.G."/>
            <person name="Bumgarner R."/>
            <person name="Weinstock G.M."/>
            <person name="Mardis E.R."/>
            <person name="Remington K.A."/>
            <person name="Strausberg R.L."/>
            <person name="Venter J.C."/>
            <person name="Wilson R.K."/>
            <person name="Batzer M.A."/>
            <person name="Bustamante C.D."/>
            <person name="Eichler E.E."/>
            <person name="Hahn M.W."/>
            <person name="Hardison R.C."/>
            <person name="Makova K.D."/>
            <person name="Miller W."/>
            <person name="Milosavljevic A."/>
            <person name="Palermo R.E."/>
            <person name="Siepel A."/>
            <person name="Sikela J.M."/>
            <person name="Attaway T."/>
            <person name="Bell S."/>
            <person name="Bernard K.E."/>
            <person name="Buhay C.J."/>
            <person name="Chandrabose M.N."/>
            <person name="Dao M."/>
            <person name="Davis C."/>
            <person name="Delehaunty K.D."/>
            <person name="Ding Y."/>
            <person name="Dinh H.H."/>
            <person name="Dugan-Rocha S."/>
            <person name="Fulton L.A."/>
            <person name="Gabisi R.A."/>
            <person name="Garner T.T."/>
            <person name="Godfrey J."/>
            <person name="Hawes A.C."/>
            <person name="Hernandez J."/>
            <person name="Hines S."/>
            <person name="Holder M."/>
            <person name="Hume J."/>
            <person name="Jhangiani S.N."/>
            <person name="Joshi V."/>
            <person name="Khan Z.M."/>
            <person name="Kirkness E.F."/>
            <person name="Cree A."/>
            <person name="Fowler R.G."/>
            <person name="Lee S."/>
            <person name="Lewis L.R."/>
            <person name="Li Z."/>
            <person name="Liu Y.-S."/>
            <person name="Moore S.M."/>
            <person name="Muzny D."/>
            <person name="Nazareth L.V."/>
            <person name="Ngo D.N."/>
            <person name="Okwuonu G.O."/>
            <person name="Pai G."/>
            <person name="Parker D."/>
            <person name="Paul H.A."/>
            <person name="Pfannkoch C."/>
            <person name="Pohl C.S."/>
            <person name="Rogers Y.-H.C."/>
            <person name="Ruiz S.J."/>
            <person name="Sabo A."/>
            <person name="Santibanez J."/>
            <person name="Schneider B.W."/>
            <person name="Smith S.M."/>
            <person name="Sodergren E."/>
            <person name="Svatek A.F."/>
            <person name="Utterback T.R."/>
            <person name="Vattathil S."/>
            <person name="Warren W."/>
            <person name="White C.S."/>
            <person name="Chinwalla A.T."/>
            <person name="Feng Y."/>
            <person name="Halpern A.L."/>
            <person name="Hillier L.W."/>
            <person name="Huang X."/>
            <person name="Minx P."/>
            <person name="Nelson J.O."/>
            <person name="Pepin K.H."/>
            <person name="Qin X."/>
            <person name="Sutton G.G."/>
            <person name="Venter E."/>
            <person name="Walenz B.P."/>
            <person name="Wallis J.W."/>
            <person name="Worley K.C."/>
            <person name="Yang S.-P."/>
            <person name="Jones S.M."/>
            <person name="Marra M.A."/>
            <person name="Rocchi M."/>
            <person name="Schein J.E."/>
            <person name="Baertsch R."/>
            <person name="Clarke L."/>
            <person name="Csuros M."/>
            <person name="Glasscock J."/>
            <person name="Harris R.A."/>
            <person name="Havlak P."/>
            <person name="Jackson A.R."/>
            <person name="Jiang H."/>
            <person name="Liu Y."/>
            <person name="Messina D.N."/>
            <person name="Shen Y."/>
            <person name="Song H.X.-Z."/>
            <person name="Wylie T."/>
            <person name="Zhang L."/>
            <person name="Birney E."/>
            <person name="Han K."/>
            <person name="Konkel M.K."/>
            <person name="Lee J."/>
            <person name="Smit A.F.A."/>
            <person name="Ullmer B."/>
            <person name="Wang H."/>
            <person name="Xing J."/>
            <person name="Burhans R."/>
            <person name="Cheng Z."/>
            <person name="Karro J.E."/>
            <person name="Ma J."/>
            <person name="Raney B."/>
            <person name="She X."/>
            <person name="Cox M.J."/>
            <person name="Demuth J.P."/>
            <person name="Dumas L.J."/>
            <person name="Han S.-G."/>
            <person name="Hopkins J."/>
            <person name="Karimpour-Fard A."/>
            <person name="Kim Y.H."/>
            <person name="Pollack J.R."/>
            <person name="Vinar T."/>
            <person name="Addo-Quaye C."/>
            <person name="Degenhardt J."/>
            <person name="Denby A."/>
            <person name="Hubisz M.J."/>
            <person name="Indap A."/>
            <person name="Kosiol C."/>
            <person name="Lahn B.T."/>
            <person name="Lawson H.A."/>
            <person name="Marklein A."/>
            <person name="Nielsen R."/>
            <person name="Vallender E.J."/>
            <person name="Clark A.G."/>
            <person name="Ferguson B."/>
            <person name="Hernandez R.D."/>
            <person name="Hirani K."/>
            <person name="Kehrer-Sawatzki H."/>
            <person name="Kolb J."/>
            <person name="Patil S."/>
            <person name="Pu L.-L."/>
            <person name="Ren Y."/>
            <person name="Smith D.G."/>
            <person name="Wheeler D.A."/>
            <person name="Schenck I."/>
            <person name="Ball E.V."/>
            <person name="Chen R."/>
            <person name="Cooper D.N."/>
            <person name="Giardine B."/>
            <person name="Hsu F."/>
            <person name="Kent W.J."/>
            <person name="Lesk A."/>
            <person name="Nelson D.L."/>
            <person name="O'brien W.E."/>
            <person name="Pruefer K."/>
            <person name="Stenson P.D."/>
            <person name="Wallace J.C."/>
            <person name="Ke H."/>
            <person name="Liu X.-M."/>
            <person name="Wang P."/>
            <person name="Xiang A.P."/>
            <person name="Yang F."/>
            <person name="Barber G.P."/>
            <person name="Haussler D."/>
            <person name="Karolchik D."/>
            <person name="Kern A.D."/>
            <person name="Kuhn R.M."/>
            <person name="Smith K.E."/>
            <person name="Zwieg A.S."/>
        </authorList>
    </citation>
    <scope>NUCLEOTIDE SEQUENCE [LARGE SCALE GENOMIC DNA]</scope>
    <source>
        <strain evidence="3">17573</strain>
    </source>
</reference>
<dbReference type="VGNC" id="VGNC:70413">
    <property type="gene designation" value="C1H1orf185"/>
</dbReference>
<dbReference type="VEuPathDB" id="HostDB:ENSMMUG00000006651"/>
<gene>
    <name evidence="2 4" type="primary">C1H1orf185</name>
</gene>
<dbReference type="Ensembl" id="ENSMMUT00000100264.1">
    <property type="protein sequence ID" value="ENSMMUP00000076447.1"/>
    <property type="gene ID" value="ENSMMUG00000006651.3"/>
</dbReference>
<proteinExistence type="predicted"/>
<protein>
    <submittedName>
        <fullName evidence="2">Chromosome 1 C1orf185 homolog</fullName>
    </submittedName>
</protein>
<keyword evidence="3" id="KW-1185">Reference proteome</keyword>
<reference evidence="2" key="4">
    <citation type="submission" date="2025-09" db="UniProtKB">
        <authorList>
            <consortium name="Ensembl"/>
        </authorList>
    </citation>
    <scope>IDENTIFICATION</scope>
    <source>
        <strain evidence="2">17573</strain>
    </source>
</reference>
<feature type="compositionally biased region" description="Basic and acidic residues" evidence="1">
    <location>
        <begin position="114"/>
        <end position="125"/>
    </location>
</feature>
<evidence type="ECO:0000313" key="3">
    <source>
        <dbReference type="Proteomes" id="UP000006718"/>
    </source>
</evidence>
<evidence type="ECO:0000313" key="2">
    <source>
        <dbReference type="Ensembl" id="ENSMMUP00000076447.1"/>
    </source>
</evidence>
<feature type="compositionally biased region" description="Basic and acidic residues" evidence="1">
    <location>
        <begin position="144"/>
        <end position="167"/>
    </location>
</feature>
<dbReference type="Proteomes" id="UP000006718">
    <property type="component" value="Chromosome 1"/>
</dbReference>
<dbReference type="PANTHER" id="PTHR37858:SF1">
    <property type="entry name" value="CHROMOSOME 1 OPEN READING FRAME 185"/>
    <property type="match status" value="1"/>
</dbReference>
<reference evidence="2" key="3">
    <citation type="submission" date="2025-08" db="UniProtKB">
        <authorList>
            <consortium name="Ensembl"/>
        </authorList>
    </citation>
    <scope>IDENTIFICATION</scope>
    <source>
        <strain evidence="2">17573</strain>
    </source>
</reference>
<evidence type="ECO:0000256" key="1">
    <source>
        <dbReference type="SAM" id="MobiDB-lite"/>
    </source>
</evidence>
<organism evidence="2 3">
    <name type="scientific">Macaca mulatta</name>
    <name type="common">Rhesus macaque</name>
    <dbReference type="NCBI Taxonomy" id="9544"/>
    <lineage>
        <taxon>Eukaryota</taxon>
        <taxon>Metazoa</taxon>
        <taxon>Chordata</taxon>
        <taxon>Craniata</taxon>
        <taxon>Vertebrata</taxon>
        <taxon>Euteleostomi</taxon>
        <taxon>Mammalia</taxon>
        <taxon>Eutheria</taxon>
        <taxon>Euarchontoglires</taxon>
        <taxon>Primates</taxon>
        <taxon>Haplorrhini</taxon>
        <taxon>Catarrhini</taxon>
        <taxon>Cercopithecidae</taxon>
        <taxon>Cercopithecinae</taxon>
        <taxon>Macaca</taxon>
    </lineage>
</organism>
<dbReference type="Bgee" id="ENSMMUG00000006651">
    <property type="expression patterns" value="Expressed in spermatid and 4 other cell types or tissues"/>
</dbReference>
<dbReference type="InParanoid" id="A0A5F8AHL0"/>
<reference evidence="2" key="2">
    <citation type="submission" date="2019-01" db="EMBL/GenBank/DDBJ databases">
        <authorList>
            <person name="Graves T."/>
            <person name="Eichler E.E."/>
            <person name="Wilson R.K."/>
        </authorList>
    </citation>
    <scope>NUCLEOTIDE SEQUENCE [LARGE SCALE GENOMIC DNA]</scope>
    <source>
        <strain evidence="2">17573</strain>
    </source>
</reference>
<name>A0A5F8AHL0_MACMU</name>
<evidence type="ECO:0000313" key="4">
    <source>
        <dbReference type="VGNC" id="VGNC:70413"/>
    </source>
</evidence>